<proteinExistence type="predicted"/>
<organism evidence="1 2">
    <name type="scientific">Kordia antarctica</name>
    <dbReference type="NCBI Taxonomy" id="1218801"/>
    <lineage>
        <taxon>Bacteria</taxon>
        <taxon>Pseudomonadati</taxon>
        <taxon>Bacteroidota</taxon>
        <taxon>Flavobacteriia</taxon>
        <taxon>Flavobacteriales</taxon>
        <taxon>Flavobacteriaceae</taxon>
        <taxon>Kordia</taxon>
    </lineage>
</organism>
<evidence type="ECO:0000313" key="1">
    <source>
        <dbReference type="EMBL" id="QHI39092.1"/>
    </source>
</evidence>
<keyword evidence="2" id="KW-1185">Reference proteome</keyword>
<dbReference type="Proteomes" id="UP000464657">
    <property type="component" value="Chromosome"/>
</dbReference>
<dbReference type="OrthoDB" id="1201356at2"/>
<name>A0A7L4ZR53_9FLAO</name>
<dbReference type="EMBL" id="CP019288">
    <property type="protein sequence ID" value="QHI39092.1"/>
    <property type="molecule type" value="Genomic_DNA"/>
</dbReference>
<dbReference type="RefSeq" id="WP_160131598.1">
    <property type="nucleotide sequence ID" value="NZ_CP019288.1"/>
</dbReference>
<accession>A0A7L4ZR53</accession>
<protein>
    <submittedName>
        <fullName evidence="1">Uncharacterized protein</fullName>
    </submittedName>
</protein>
<sequence length="136" mass="15827">MKLEYNHDLTDNGKFKNIEIKNLIRLWDFGCNESKLFQELINSFVLDASKFEVVLEAQEFITSINCKLTLIKSDKNNGIERISEDQFICNLNLDSYKHMINLIEPFINHDSSGYQWLDELANPSEIDFLFSPGGTW</sequence>
<reference evidence="1 2" key="1">
    <citation type="journal article" date="2013" name="Int. J. Syst. Evol. Microbiol.">
        <title>Kordia antarctica sp. nov., isolated from Antarctic seawater.</title>
        <authorList>
            <person name="Baek K."/>
            <person name="Choi A."/>
            <person name="Kang I."/>
            <person name="Lee K."/>
            <person name="Cho J.C."/>
        </authorList>
    </citation>
    <scope>NUCLEOTIDE SEQUENCE [LARGE SCALE GENOMIC DNA]</scope>
    <source>
        <strain evidence="1 2">IMCC3317</strain>
    </source>
</reference>
<evidence type="ECO:0000313" key="2">
    <source>
        <dbReference type="Proteomes" id="UP000464657"/>
    </source>
</evidence>
<dbReference type="KEGG" id="kan:IMCC3317_44930"/>
<dbReference type="AlphaFoldDB" id="A0A7L4ZR53"/>
<gene>
    <name evidence="1" type="ORF">IMCC3317_44930</name>
</gene>